<keyword evidence="2" id="KW-0645">Protease</keyword>
<keyword evidence="9" id="KW-1185">Reference proteome</keyword>
<evidence type="ECO:0000256" key="2">
    <source>
        <dbReference type="ARBA" id="ARBA00022670"/>
    </source>
</evidence>
<dbReference type="SUPFAM" id="SSF54001">
    <property type="entry name" value="Cysteine proteinases"/>
    <property type="match status" value="1"/>
</dbReference>
<dbReference type="InterPro" id="IPR001119">
    <property type="entry name" value="SLH_dom"/>
</dbReference>
<dbReference type="PROSITE" id="PS51935">
    <property type="entry name" value="NLPC_P60"/>
    <property type="match status" value="1"/>
</dbReference>
<dbReference type="PANTHER" id="PTHR47053:SF1">
    <property type="entry name" value="MUREIN DD-ENDOPEPTIDASE MEPH-RELATED"/>
    <property type="match status" value="1"/>
</dbReference>
<evidence type="ECO:0000256" key="1">
    <source>
        <dbReference type="ARBA" id="ARBA00007074"/>
    </source>
</evidence>
<reference evidence="8" key="1">
    <citation type="journal article" date="2014" name="Genome Announc.">
        <title>Draft Genome Sequences of Three Alkaliphilic Bacillus Strains, Bacillus wakoensis JCM 9140T, Bacillus akibai JCM 9157T, and Bacillus hemicellulosilyticus JCM 9152T.</title>
        <authorList>
            <person name="Yuki M."/>
            <person name="Oshima K."/>
            <person name="Suda W."/>
            <person name="Oshida Y."/>
            <person name="Kitamura K."/>
            <person name="Iida T."/>
            <person name="Hattori M."/>
            <person name="Ohkuma M."/>
        </authorList>
    </citation>
    <scope>NUCLEOTIDE SEQUENCE [LARGE SCALE GENOMIC DNA]</scope>
    <source>
        <strain evidence="8">JCM 9140</strain>
    </source>
</reference>
<dbReference type="InterPro" id="IPR051202">
    <property type="entry name" value="Peptidase_C40"/>
</dbReference>
<dbReference type="InterPro" id="IPR000064">
    <property type="entry name" value="NLP_P60_dom"/>
</dbReference>
<accession>W4Q2E3</accession>
<evidence type="ECO:0000313" key="8">
    <source>
        <dbReference type="EMBL" id="GAE26251.1"/>
    </source>
</evidence>
<dbReference type="InterPro" id="IPR038765">
    <property type="entry name" value="Papain-like_cys_pep_sf"/>
</dbReference>
<proteinExistence type="inferred from homology"/>
<feature type="domain" description="NlpC/P60" evidence="7">
    <location>
        <begin position="22"/>
        <end position="144"/>
    </location>
</feature>
<comment type="similarity">
    <text evidence="1">Belongs to the peptidase C40 family.</text>
</comment>
<dbReference type="AlphaFoldDB" id="W4Q2E3"/>
<evidence type="ECO:0000259" key="7">
    <source>
        <dbReference type="PROSITE" id="PS51935"/>
    </source>
</evidence>
<dbReference type="GO" id="GO:0006508">
    <property type="term" value="P:proteolysis"/>
    <property type="evidence" value="ECO:0007669"/>
    <property type="project" value="UniProtKB-KW"/>
</dbReference>
<evidence type="ECO:0000259" key="6">
    <source>
        <dbReference type="PROSITE" id="PS51272"/>
    </source>
</evidence>
<dbReference type="Gene3D" id="3.90.1720.10">
    <property type="entry name" value="endopeptidase domain like (from Nostoc punctiforme)"/>
    <property type="match status" value="1"/>
</dbReference>
<dbReference type="Proteomes" id="UP000018890">
    <property type="component" value="Unassembled WGS sequence"/>
</dbReference>
<dbReference type="PROSITE" id="PS51272">
    <property type="entry name" value="SLH"/>
    <property type="match status" value="3"/>
</dbReference>
<dbReference type="Pfam" id="PF00395">
    <property type="entry name" value="SLH"/>
    <property type="match status" value="3"/>
</dbReference>
<organism evidence="8 9">
    <name type="scientific">Halalkalibacter wakoensis JCM 9140</name>
    <dbReference type="NCBI Taxonomy" id="1236970"/>
    <lineage>
        <taxon>Bacteria</taxon>
        <taxon>Bacillati</taxon>
        <taxon>Bacillota</taxon>
        <taxon>Bacilli</taxon>
        <taxon>Bacillales</taxon>
        <taxon>Bacillaceae</taxon>
        <taxon>Halalkalibacter</taxon>
    </lineage>
</organism>
<name>W4Q2E3_9BACI</name>
<dbReference type="Pfam" id="PF00877">
    <property type="entry name" value="NLPC_P60"/>
    <property type="match status" value="1"/>
</dbReference>
<dbReference type="EMBL" id="BAUT01000021">
    <property type="protein sequence ID" value="GAE26251.1"/>
    <property type="molecule type" value="Genomic_DNA"/>
</dbReference>
<feature type="domain" description="SLH" evidence="6">
    <location>
        <begin position="278"/>
        <end position="333"/>
    </location>
</feature>
<keyword evidence="3" id="KW-0732">Signal</keyword>
<keyword evidence="5" id="KW-0788">Thiol protease</keyword>
<dbReference type="GO" id="GO:0008234">
    <property type="term" value="F:cysteine-type peptidase activity"/>
    <property type="evidence" value="ECO:0007669"/>
    <property type="project" value="UniProtKB-KW"/>
</dbReference>
<evidence type="ECO:0000256" key="3">
    <source>
        <dbReference type="ARBA" id="ARBA00022729"/>
    </source>
</evidence>
<feature type="domain" description="SLH" evidence="6">
    <location>
        <begin position="222"/>
        <end position="277"/>
    </location>
</feature>
<evidence type="ECO:0000256" key="5">
    <source>
        <dbReference type="ARBA" id="ARBA00022807"/>
    </source>
</evidence>
<dbReference type="PANTHER" id="PTHR47053">
    <property type="entry name" value="MUREIN DD-ENDOPEPTIDASE MEPH-RELATED"/>
    <property type="match status" value="1"/>
</dbReference>
<evidence type="ECO:0000256" key="4">
    <source>
        <dbReference type="ARBA" id="ARBA00022801"/>
    </source>
</evidence>
<gene>
    <name evidence="8" type="ORF">JCM9140_2299</name>
</gene>
<sequence length="333" mass="36290">MCVVLTILLLATIAPRDQVKASSVRDDIVSIAKGQLGTPYRFGGTTPSGFDCSGFIRYVFNGVGIDLPRTSASQYRAGTSVSKSDLEVGDLVFFNTTGANPSHSGIYIGSNQFIHASSSNGISISNINDPHYWGSRYIGARRVLEEIEVQQVSLKELPAGQYHDVSSDFWAVNSIRRLGEQTIITGYEGSLFKPNEQITRAQVAIILTRALNLEANGESVDFHDVSSSFHAYDAIQAVAQAGFFSGDSKGNFRPNDPFTREHIALVFKKAFELPDATAQTDFKDVSDSRHSYQAIQSLAESGITSGYKDGTFRPGETTTRAQLSVFFDRALSN</sequence>
<keyword evidence="4" id="KW-0378">Hydrolase</keyword>
<dbReference type="STRING" id="1236970.JCM9140_2299"/>
<evidence type="ECO:0000313" key="9">
    <source>
        <dbReference type="Proteomes" id="UP000018890"/>
    </source>
</evidence>
<protein>
    <submittedName>
        <fullName evidence="8">Cell wall lytic activity</fullName>
    </submittedName>
</protein>
<comment type="caution">
    <text evidence="8">The sequence shown here is derived from an EMBL/GenBank/DDBJ whole genome shotgun (WGS) entry which is preliminary data.</text>
</comment>
<feature type="domain" description="SLH" evidence="6">
    <location>
        <begin position="158"/>
        <end position="221"/>
    </location>
</feature>